<organism evidence="2 3">
    <name type="scientific">Vigna mungo</name>
    <name type="common">Black gram</name>
    <name type="synonym">Phaseolus mungo</name>
    <dbReference type="NCBI Taxonomy" id="3915"/>
    <lineage>
        <taxon>Eukaryota</taxon>
        <taxon>Viridiplantae</taxon>
        <taxon>Streptophyta</taxon>
        <taxon>Embryophyta</taxon>
        <taxon>Tracheophyta</taxon>
        <taxon>Spermatophyta</taxon>
        <taxon>Magnoliopsida</taxon>
        <taxon>eudicotyledons</taxon>
        <taxon>Gunneridae</taxon>
        <taxon>Pentapetalae</taxon>
        <taxon>rosids</taxon>
        <taxon>fabids</taxon>
        <taxon>Fabales</taxon>
        <taxon>Fabaceae</taxon>
        <taxon>Papilionoideae</taxon>
        <taxon>50 kb inversion clade</taxon>
        <taxon>NPAAA clade</taxon>
        <taxon>indigoferoid/millettioid clade</taxon>
        <taxon>Phaseoleae</taxon>
        <taxon>Vigna</taxon>
    </lineage>
</organism>
<name>A0AAQ3NHW8_VIGMU</name>
<dbReference type="Proteomes" id="UP001374535">
    <property type="component" value="Chromosome 6"/>
</dbReference>
<feature type="region of interest" description="Disordered" evidence="1">
    <location>
        <begin position="1"/>
        <end position="39"/>
    </location>
</feature>
<evidence type="ECO:0000313" key="2">
    <source>
        <dbReference type="EMBL" id="WVZ08378.1"/>
    </source>
</evidence>
<protein>
    <submittedName>
        <fullName evidence="2">Uncharacterized protein</fullName>
    </submittedName>
</protein>
<evidence type="ECO:0000313" key="3">
    <source>
        <dbReference type="Proteomes" id="UP001374535"/>
    </source>
</evidence>
<dbReference type="AlphaFoldDB" id="A0AAQ3NHW8"/>
<evidence type="ECO:0000256" key="1">
    <source>
        <dbReference type="SAM" id="MobiDB-lite"/>
    </source>
</evidence>
<keyword evidence="3" id="KW-1185">Reference proteome</keyword>
<gene>
    <name evidence="2" type="ORF">V8G54_021724</name>
</gene>
<accession>A0AAQ3NHW8</accession>
<reference evidence="2 3" key="1">
    <citation type="journal article" date="2023" name="Life. Sci Alliance">
        <title>Evolutionary insights into 3D genome organization and epigenetic landscape of Vigna mungo.</title>
        <authorList>
            <person name="Junaid A."/>
            <person name="Singh B."/>
            <person name="Bhatia S."/>
        </authorList>
    </citation>
    <scope>NUCLEOTIDE SEQUENCE [LARGE SCALE GENOMIC DNA]</scope>
    <source>
        <strain evidence="2">Urdbean</strain>
    </source>
</reference>
<proteinExistence type="predicted"/>
<dbReference type="EMBL" id="CP144695">
    <property type="protein sequence ID" value="WVZ08378.1"/>
    <property type="molecule type" value="Genomic_DNA"/>
</dbReference>
<sequence length="122" mass="13892">MEKLRGGGEDGNGAVKKVNNTRRSNEGGKQSTRGDTNYEVIEKERNEDRRREHINDMVDVCEREKPIGVAIQGGFDRIEVKSMKKEKSTSFANVTTPYKCNRDNLNYSLVGGEETIRVFMNY</sequence>